<dbReference type="InterPro" id="IPR036412">
    <property type="entry name" value="HAD-like_sf"/>
</dbReference>
<evidence type="ECO:0008006" key="2">
    <source>
        <dbReference type="Google" id="ProtNLM"/>
    </source>
</evidence>
<protein>
    <recommendedName>
        <fullName evidence="2">ATPase P</fullName>
    </recommendedName>
</protein>
<dbReference type="AlphaFoldDB" id="A0A1J5PBF9"/>
<evidence type="ECO:0000313" key="1">
    <source>
        <dbReference type="EMBL" id="OIQ68654.1"/>
    </source>
</evidence>
<gene>
    <name evidence="1" type="ORF">GALL_497530</name>
</gene>
<proteinExistence type="predicted"/>
<dbReference type="InterPro" id="IPR023214">
    <property type="entry name" value="HAD_sf"/>
</dbReference>
<reference evidence="1" key="1">
    <citation type="submission" date="2016-10" db="EMBL/GenBank/DDBJ databases">
        <title>Sequence of Gallionella enrichment culture.</title>
        <authorList>
            <person name="Poehlein A."/>
            <person name="Muehling M."/>
            <person name="Daniel R."/>
        </authorList>
    </citation>
    <scope>NUCLEOTIDE SEQUENCE</scope>
</reference>
<dbReference type="EMBL" id="MLJW01005184">
    <property type="protein sequence ID" value="OIQ68654.1"/>
    <property type="molecule type" value="Genomic_DNA"/>
</dbReference>
<name>A0A1J5PBF9_9ZZZZ</name>
<dbReference type="Gene3D" id="3.40.50.1000">
    <property type="entry name" value="HAD superfamily/HAD-like"/>
    <property type="match status" value="1"/>
</dbReference>
<comment type="caution">
    <text evidence="1">The sequence shown here is derived from an EMBL/GenBank/DDBJ whole genome shotgun (WGS) entry which is preliminary data.</text>
</comment>
<accession>A0A1J5PBF9</accession>
<dbReference type="SUPFAM" id="SSF56784">
    <property type="entry name" value="HAD-like"/>
    <property type="match status" value="1"/>
</dbReference>
<organism evidence="1">
    <name type="scientific">mine drainage metagenome</name>
    <dbReference type="NCBI Taxonomy" id="410659"/>
    <lineage>
        <taxon>unclassified sequences</taxon>
        <taxon>metagenomes</taxon>
        <taxon>ecological metagenomes</taxon>
    </lineage>
</organism>
<sequence length="156" mass="16144">MRTCEIPDFGTLHLDHLVLDFNGTLAVDGLLLPGVAERLAALAADMTLHVVSGDTNGTAGAQLHGVDCKLFVLPHAEQARLKRDYVLALGAAGVAAIGNGRNDARMLHSAALGIAVLGEEGCAAQALAAADVLARSITDALDLLLHPKRLLATLRA</sequence>